<reference evidence="1" key="1">
    <citation type="submission" date="2018-03" db="EMBL/GenBank/DDBJ databases">
        <authorList>
            <person name="Nunes O.C."/>
            <person name="Lopes A.R."/>
            <person name="Froufe H."/>
            <person name="Munoz-Merida A."/>
            <person name="Barroso C."/>
            <person name="Egas C."/>
        </authorList>
    </citation>
    <scope>NUCLEOTIDE SEQUENCE</scope>
    <source>
        <strain evidence="1">ON4</strain>
    </source>
</reference>
<gene>
    <name evidence="1" type="ORF">C7K25_07790</name>
</gene>
<sequence>MGLNHPEDLDAWRRWQRSQNRLRALRAAFRKPAPADLVLLRESDKPTALFALDATTPSALAAVLEPASHLPASSYAILVPRSVAIEILQRQHLPVTDRATDGEEWTMQAVEETAGAPDALAEVRVVVSAGHFLAAGAVAQRWATTLGAPYCVVQHGLLTPFAPPLPREAWLFAFSEADGEFWRSGRTDIHVESVGSQMLWNAASAPTPTEVVADARPVFLGQLHGAELPRRVSARTAATFCRETGATYRPHPAEVDRLSRWQHQRWRRQGIDVEDTGKPLVSGRPIVAIFSTGILEAAAAGMPAWVTCANPPEWVEEFWHRYGLSQWGNDPTPPPVQPEVSPSQQIANRLQEMGVK</sequence>
<comment type="caution">
    <text evidence="1">The sequence shown here is derived from an EMBL/GenBank/DDBJ whole genome shotgun (WGS) entry which is preliminary data.</text>
</comment>
<dbReference type="EMBL" id="PXVD01000011">
    <property type="protein sequence ID" value="MDJ1371269.1"/>
    <property type="molecule type" value="Genomic_DNA"/>
</dbReference>
<name>A0ABT7C7W1_9MICO</name>
<evidence type="ECO:0000313" key="1">
    <source>
        <dbReference type="EMBL" id="MDJ1371269.1"/>
    </source>
</evidence>
<organism evidence="1 2">
    <name type="scientific">Gulosibacter molinativorax</name>
    <dbReference type="NCBI Taxonomy" id="256821"/>
    <lineage>
        <taxon>Bacteria</taxon>
        <taxon>Bacillati</taxon>
        <taxon>Actinomycetota</taxon>
        <taxon>Actinomycetes</taxon>
        <taxon>Micrococcales</taxon>
        <taxon>Microbacteriaceae</taxon>
        <taxon>Gulosibacter</taxon>
    </lineage>
</organism>
<accession>A0ABT7C7W1</accession>
<evidence type="ECO:0000313" key="2">
    <source>
        <dbReference type="Proteomes" id="UP001170379"/>
    </source>
</evidence>
<dbReference type="RefSeq" id="WP_026937626.1">
    <property type="nucleotide sequence ID" value="NZ_CP028426.1"/>
</dbReference>
<reference evidence="1" key="2">
    <citation type="journal article" date="2022" name="Sci. Rep.">
        <title>In silico prediction of the enzymes involved in the degradation of the herbicide molinate by Gulosibacter molinativorax ON4T.</title>
        <authorList>
            <person name="Lopes A.R."/>
            <person name="Bunin E."/>
            <person name="Viana A.T."/>
            <person name="Froufe H."/>
            <person name="Munoz-Merida A."/>
            <person name="Pinho D."/>
            <person name="Figueiredo J."/>
            <person name="Barroso C."/>
            <person name="Vaz-Moreira I."/>
            <person name="Bellanger X."/>
            <person name="Egas C."/>
            <person name="Nunes O.C."/>
        </authorList>
    </citation>
    <scope>NUCLEOTIDE SEQUENCE</scope>
    <source>
        <strain evidence="1">ON4</strain>
    </source>
</reference>
<dbReference type="Proteomes" id="UP001170379">
    <property type="component" value="Unassembled WGS sequence"/>
</dbReference>
<keyword evidence="2" id="KW-1185">Reference proteome</keyword>
<protein>
    <submittedName>
        <fullName evidence="1">RNA-binding protein</fullName>
    </submittedName>
</protein>
<proteinExistence type="predicted"/>